<proteinExistence type="predicted"/>
<gene>
    <name evidence="2" type="ORF">MRATA1EN1_LOCUS27800</name>
</gene>
<feature type="region of interest" description="Disordered" evidence="1">
    <location>
        <begin position="1"/>
        <end position="45"/>
    </location>
</feature>
<evidence type="ECO:0000313" key="2">
    <source>
        <dbReference type="EMBL" id="CAI9178838.1"/>
    </source>
</evidence>
<protein>
    <submittedName>
        <fullName evidence="2">Uncharacterized protein</fullName>
    </submittedName>
</protein>
<name>A0ABN8ZXZ8_RANTA</name>
<feature type="compositionally biased region" description="Basic and acidic residues" evidence="1">
    <location>
        <begin position="96"/>
        <end position="108"/>
    </location>
</feature>
<evidence type="ECO:0000313" key="3">
    <source>
        <dbReference type="Proteomes" id="UP001176941"/>
    </source>
</evidence>
<accession>A0ABN8ZXZ8</accession>
<evidence type="ECO:0000256" key="1">
    <source>
        <dbReference type="SAM" id="MobiDB-lite"/>
    </source>
</evidence>
<organism evidence="2 3">
    <name type="scientific">Rangifer tarandus platyrhynchus</name>
    <name type="common">Svalbard reindeer</name>
    <dbReference type="NCBI Taxonomy" id="3082113"/>
    <lineage>
        <taxon>Eukaryota</taxon>
        <taxon>Metazoa</taxon>
        <taxon>Chordata</taxon>
        <taxon>Craniata</taxon>
        <taxon>Vertebrata</taxon>
        <taxon>Euteleostomi</taxon>
        <taxon>Mammalia</taxon>
        <taxon>Eutheria</taxon>
        <taxon>Laurasiatheria</taxon>
        <taxon>Artiodactyla</taxon>
        <taxon>Ruminantia</taxon>
        <taxon>Pecora</taxon>
        <taxon>Cervidae</taxon>
        <taxon>Odocoileinae</taxon>
        <taxon>Rangifer</taxon>
    </lineage>
</organism>
<dbReference type="Proteomes" id="UP001176941">
    <property type="component" value="Chromosome 8"/>
</dbReference>
<feature type="compositionally biased region" description="Low complexity" evidence="1">
    <location>
        <begin position="109"/>
        <end position="120"/>
    </location>
</feature>
<feature type="region of interest" description="Disordered" evidence="1">
    <location>
        <begin position="70"/>
        <end position="127"/>
    </location>
</feature>
<reference evidence="2" key="1">
    <citation type="submission" date="2023-04" db="EMBL/GenBank/DDBJ databases">
        <authorList>
            <consortium name="ELIXIR-Norway"/>
        </authorList>
    </citation>
    <scope>NUCLEOTIDE SEQUENCE [LARGE SCALE GENOMIC DNA]</scope>
</reference>
<sequence length="127" mass="13655">MGEGQQAAKIRSGASSRHEHEANTLHSRVRARGRLGSEPRVLGGPFTLLSPRTFGRLRATSAPANIWRRRRRPHSRPVALGSRRSGCEALPASSRRAREAARPREAGTRRAAGARLPAPAVRTGAAA</sequence>
<keyword evidence="3" id="KW-1185">Reference proteome</keyword>
<dbReference type="EMBL" id="OX459944">
    <property type="protein sequence ID" value="CAI9178838.1"/>
    <property type="molecule type" value="Genomic_DNA"/>
</dbReference>